<evidence type="ECO:0000313" key="13">
    <source>
        <dbReference type="Proteomes" id="UP000828390"/>
    </source>
</evidence>
<dbReference type="GO" id="GO:0016020">
    <property type="term" value="C:membrane"/>
    <property type="evidence" value="ECO:0007669"/>
    <property type="project" value="UniProtKB-SubCell"/>
</dbReference>
<comment type="similarity">
    <text evidence="10">Belongs to the glycosyltransferase 14 family.</text>
</comment>
<dbReference type="PANTHER" id="PTHR19297">
    <property type="entry name" value="GLYCOSYLTRANSFERASE 14 FAMILY MEMBER"/>
    <property type="match status" value="1"/>
</dbReference>
<evidence type="ECO:0000256" key="2">
    <source>
        <dbReference type="ARBA" id="ARBA00004922"/>
    </source>
</evidence>
<keyword evidence="6" id="KW-0735">Signal-anchor</keyword>
<organism evidence="12 13">
    <name type="scientific">Dreissena polymorpha</name>
    <name type="common">Zebra mussel</name>
    <name type="synonym">Mytilus polymorpha</name>
    <dbReference type="NCBI Taxonomy" id="45954"/>
    <lineage>
        <taxon>Eukaryota</taxon>
        <taxon>Metazoa</taxon>
        <taxon>Spiralia</taxon>
        <taxon>Lophotrochozoa</taxon>
        <taxon>Mollusca</taxon>
        <taxon>Bivalvia</taxon>
        <taxon>Autobranchia</taxon>
        <taxon>Heteroconchia</taxon>
        <taxon>Euheterodonta</taxon>
        <taxon>Imparidentia</taxon>
        <taxon>Neoheterodontei</taxon>
        <taxon>Myida</taxon>
        <taxon>Dreissenoidea</taxon>
        <taxon>Dreissenidae</taxon>
        <taxon>Dreissena</taxon>
    </lineage>
</organism>
<dbReference type="OrthoDB" id="2019572at2759"/>
<keyword evidence="4" id="KW-0808">Transferase</keyword>
<comment type="caution">
    <text evidence="12">The sequence shown here is derived from an EMBL/GenBank/DDBJ whole genome shotgun (WGS) entry which is preliminary data.</text>
</comment>
<evidence type="ECO:0000256" key="3">
    <source>
        <dbReference type="ARBA" id="ARBA00022676"/>
    </source>
</evidence>
<dbReference type="Pfam" id="PF02485">
    <property type="entry name" value="Branch"/>
    <property type="match status" value="1"/>
</dbReference>
<evidence type="ECO:0000256" key="7">
    <source>
        <dbReference type="ARBA" id="ARBA00022989"/>
    </source>
</evidence>
<comment type="subcellular location">
    <subcellularLocation>
        <location evidence="1">Membrane</location>
        <topology evidence="1">Single-pass type II membrane protein</topology>
    </subcellularLocation>
</comment>
<gene>
    <name evidence="12" type="ORF">DPMN_012467</name>
</gene>
<feature type="transmembrane region" description="Helical" evidence="11">
    <location>
        <begin position="7"/>
        <end position="26"/>
    </location>
</feature>
<protein>
    <recommendedName>
        <fullName evidence="14">Beta-1,3-galactosyl-O-glycosyl-glycoprotein beta-1,6-N-acetylglucosaminyltransferase</fullName>
    </recommendedName>
</protein>
<proteinExistence type="inferred from homology"/>
<evidence type="ECO:0000256" key="4">
    <source>
        <dbReference type="ARBA" id="ARBA00022679"/>
    </source>
</evidence>
<accession>A0A9D4N823</accession>
<keyword evidence="7 11" id="KW-1133">Transmembrane helix</keyword>
<evidence type="ECO:0000256" key="11">
    <source>
        <dbReference type="SAM" id="Phobius"/>
    </source>
</evidence>
<evidence type="ECO:0000313" key="12">
    <source>
        <dbReference type="EMBL" id="KAH3888432.1"/>
    </source>
</evidence>
<evidence type="ECO:0000256" key="9">
    <source>
        <dbReference type="ARBA" id="ARBA00023180"/>
    </source>
</evidence>
<keyword evidence="8 11" id="KW-0472">Membrane</keyword>
<evidence type="ECO:0000256" key="1">
    <source>
        <dbReference type="ARBA" id="ARBA00004606"/>
    </source>
</evidence>
<dbReference type="AlphaFoldDB" id="A0A9D4N823"/>
<reference evidence="12" key="2">
    <citation type="submission" date="2020-11" db="EMBL/GenBank/DDBJ databases">
        <authorList>
            <person name="McCartney M.A."/>
            <person name="Auch B."/>
            <person name="Kono T."/>
            <person name="Mallez S."/>
            <person name="Becker A."/>
            <person name="Gohl D.M."/>
            <person name="Silverstein K.A.T."/>
            <person name="Koren S."/>
            <person name="Bechman K.B."/>
            <person name="Herman A."/>
            <person name="Abrahante J.E."/>
            <person name="Garbe J."/>
        </authorList>
    </citation>
    <scope>NUCLEOTIDE SEQUENCE</scope>
    <source>
        <strain evidence="12">Duluth1</strain>
        <tissue evidence="12">Whole animal</tissue>
    </source>
</reference>
<reference evidence="12" key="1">
    <citation type="journal article" date="2019" name="bioRxiv">
        <title>The Genome of the Zebra Mussel, Dreissena polymorpha: A Resource for Invasive Species Research.</title>
        <authorList>
            <person name="McCartney M.A."/>
            <person name="Auch B."/>
            <person name="Kono T."/>
            <person name="Mallez S."/>
            <person name="Zhang Y."/>
            <person name="Obille A."/>
            <person name="Becker A."/>
            <person name="Abrahante J.E."/>
            <person name="Garbe J."/>
            <person name="Badalamenti J.P."/>
            <person name="Herman A."/>
            <person name="Mangelson H."/>
            <person name="Liachko I."/>
            <person name="Sullivan S."/>
            <person name="Sone E.D."/>
            <person name="Koren S."/>
            <person name="Silverstein K.A.T."/>
            <person name="Beckman K.B."/>
            <person name="Gohl D.M."/>
        </authorList>
    </citation>
    <scope>NUCLEOTIDE SEQUENCE</scope>
    <source>
        <strain evidence="12">Duluth1</strain>
        <tissue evidence="12">Whole animal</tissue>
    </source>
</reference>
<dbReference type="PANTHER" id="PTHR19297:SF185">
    <property type="entry name" value="BETA-1,3-GALACTOSYL-O-GLYCOSYL-GLYCOPROTEIN BETA-1,6-N-ACETYLGLUCOSAMINYLTRANSFERASE 3"/>
    <property type="match status" value="1"/>
</dbReference>
<sequence length="449" mass="52628">MRYRWRYASKYALLFGIVSTFGLYILNNKLNSIQTFQSSLSIYSTGPGVKDEKLIPHRHYFHTTRMVTDVDCNAIIQGDEDEIRRAETKRNVRRFLQPQNYSQMARNCSTFKNQRGYIDHHLTEVERKFPIAFSLLMFKDIEQSERLLRAIYRPQNYYCIHVDAKTDHTIYDAMSLIVNCFENVFLTFTRFDVQWGTMTVLEPELQCMKELWNKSASWKYFINLTGQEFPLRTNYELVRILQAYNGANDIQGIASRSEIKHFYKWRWKTAGAPPHNISPIKASVHVVVNRGFVDYVLHDQRAHDLLNWTRQTDVPDETFFATLNHNPHLRVPGSYLGDPKTDDVIKPFMARFKNWGMTSKEWSGLECHGKRVRQICIIGPGDLPDLANSKKLFVNKFYQNFHPYGYDCLEELIANRTRDIYLGNISFDATYYGTFGFVRNKIGLNMDNT</sequence>
<dbReference type="GO" id="GO:0008375">
    <property type="term" value="F:acetylglucosaminyltransferase activity"/>
    <property type="evidence" value="ECO:0007669"/>
    <property type="project" value="TreeGrafter"/>
</dbReference>
<keyword evidence="13" id="KW-1185">Reference proteome</keyword>
<evidence type="ECO:0000256" key="6">
    <source>
        <dbReference type="ARBA" id="ARBA00022968"/>
    </source>
</evidence>
<evidence type="ECO:0000256" key="10">
    <source>
        <dbReference type="ARBA" id="ARBA00038150"/>
    </source>
</evidence>
<keyword evidence="3" id="KW-0328">Glycosyltransferase</keyword>
<dbReference type="EMBL" id="JAIWYP010000001">
    <property type="protein sequence ID" value="KAH3888432.1"/>
    <property type="molecule type" value="Genomic_DNA"/>
</dbReference>
<keyword evidence="5 11" id="KW-0812">Transmembrane</keyword>
<comment type="pathway">
    <text evidence="2">Protein modification; protein glycosylation.</text>
</comment>
<evidence type="ECO:0008006" key="14">
    <source>
        <dbReference type="Google" id="ProtNLM"/>
    </source>
</evidence>
<evidence type="ECO:0000256" key="5">
    <source>
        <dbReference type="ARBA" id="ARBA00022692"/>
    </source>
</evidence>
<evidence type="ECO:0000256" key="8">
    <source>
        <dbReference type="ARBA" id="ARBA00023136"/>
    </source>
</evidence>
<dbReference type="Proteomes" id="UP000828390">
    <property type="component" value="Unassembled WGS sequence"/>
</dbReference>
<dbReference type="InterPro" id="IPR003406">
    <property type="entry name" value="Glyco_trans_14"/>
</dbReference>
<keyword evidence="9" id="KW-0325">Glycoprotein</keyword>
<name>A0A9D4N823_DREPO</name>